<gene>
    <name evidence="15" type="primary">gor</name>
    <name evidence="15" type="ORF">J0895_09720</name>
</gene>
<dbReference type="RefSeq" id="WP_207087901.1">
    <property type="nucleotide sequence ID" value="NZ_JAFLQW010000266.1"/>
</dbReference>
<dbReference type="InterPro" id="IPR046952">
    <property type="entry name" value="GSHR/TRXR-like"/>
</dbReference>
<dbReference type="Gene3D" id="3.50.50.60">
    <property type="entry name" value="FAD/NAD(P)-binding domain"/>
    <property type="match status" value="2"/>
</dbReference>
<dbReference type="PANTHER" id="PTHR42737:SF2">
    <property type="entry name" value="GLUTATHIONE REDUCTASE"/>
    <property type="match status" value="1"/>
</dbReference>
<evidence type="ECO:0000259" key="14">
    <source>
        <dbReference type="Pfam" id="PF07992"/>
    </source>
</evidence>
<dbReference type="InterPro" id="IPR004099">
    <property type="entry name" value="Pyr_nucl-diS_OxRdtase_dimer"/>
</dbReference>
<evidence type="ECO:0000256" key="8">
    <source>
        <dbReference type="ARBA" id="ARBA00023157"/>
    </source>
</evidence>
<keyword evidence="4 11" id="KW-0285">Flavoprotein</keyword>
<keyword evidence="16" id="KW-1185">Reference proteome</keyword>
<evidence type="ECO:0000259" key="13">
    <source>
        <dbReference type="Pfam" id="PF02852"/>
    </source>
</evidence>
<evidence type="ECO:0000256" key="2">
    <source>
        <dbReference type="ARBA" id="ARBA00007532"/>
    </source>
</evidence>
<feature type="domain" description="FAD/NAD(P)-binding" evidence="14">
    <location>
        <begin position="6"/>
        <end position="318"/>
    </location>
</feature>
<dbReference type="PANTHER" id="PTHR42737">
    <property type="entry name" value="GLUTATHIONE REDUCTASE"/>
    <property type="match status" value="1"/>
</dbReference>
<evidence type="ECO:0000256" key="3">
    <source>
        <dbReference type="ARBA" id="ARBA00011738"/>
    </source>
</evidence>
<comment type="cofactor">
    <cofactor evidence="1 12">
        <name>FAD</name>
        <dbReference type="ChEBI" id="CHEBI:57692"/>
    </cofactor>
</comment>
<dbReference type="GO" id="GO:0004362">
    <property type="term" value="F:glutathione-disulfide reductase (NADPH) activity"/>
    <property type="evidence" value="ECO:0007669"/>
    <property type="project" value="UniProtKB-EC"/>
</dbReference>
<evidence type="ECO:0000256" key="10">
    <source>
        <dbReference type="ARBA" id="ARBA00049142"/>
    </source>
</evidence>
<comment type="caution">
    <text evidence="15">The sequence shown here is derived from an EMBL/GenBank/DDBJ whole genome shotgun (WGS) entry which is preliminary data.</text>
</comment>
<evidence type="ECO:0000256" key="12">
    <source>
        <dbReference type="RuleBase" id="RU365040"/>
    </source>
</evidence>
<evidence type="ECO:0000256" key="11">
    <source>
        <dbReference type="RuleBase" id="RU003691"/>
    </source>
</evidence>
<reference evidence="15 16" key="1">
    <citation type="submission" date="2021-03" db="EMBL/GenBank/DDBJ databases">
        <title>Metabolic Capacity of the Antarctic Cyanobacterium Phormidium pseudopriestleyi that Sustains Oxygenic Photosynthesis in the Presence of Hydrogen Sulfide.</title>
        <authorList>
            <person name="Lumian J.E."/>
            <person name="Jungblut A.D."/>
            <person name="Dillon M.L."/>
            <person name="Hawes I."/>
            <person name="Doran P.T."/>
            <person name="Mackey T.J."/>
            <person name="Dick G.J."/>
            <person name="Grettenberger C.L."/>
            <person name="Sumner D.Y."/>
        </authorList>
    </citation>
    <scope>NUCLEOTIDE SEQUENCE [LARGE SCALE GENOMIC DNA]</scope>
    <source>
        <strain evidence="15 16">FRX01</strain>
    </source>
</reference>
<dbReference type="SUPFAM" id="SSF51905">
    <property type="entry name" value="FAD/NAD(P)-binding domain"/>
    <property type="match status" value="1"/>
</dbReference>
<dbReference type="InterPro" id="IPR006324">
    <property type="entry name" value="GSHR"/>
</dbReference>
<dbReference type="PIRSF" id="PIRSF000350">
    <property type="entry name" value="Mercury_reductase_MerA"/>
    <property type="match status" value="1"/>
</dbReference>
<dbReference type="NCBIfam" id="NF004776">
    <property type="entry name" value="PRK06116.1"/>
    <property type="match status" value="1"/>
</dbReference>
<accession>A0ABS3FQR3</accession>
<comment type="catalytic activity">
    <reaction evidence="10 12">
        <text>2 glutathione + NADP(+) = glutathione disulfide + NADPH + H(+)</text>
        <dbReference type="Rhea" id="RHEA:11740"/>
        <dbReference type="ChEBI" id="CHEBI:15378"/>
        <dbReference type="ChEBI" id="CHEBI:57783"/>
        <dbReference type="ChEBI" id="CHEBI:57925"/>
        <dbReference type="ChEBI" id="CHEBI:58297"/>
        <dbReference type="ChEBI" id="CHEBI:58349"/>
        <dbReference type="EC" id="1.8.1.7"/>
    </reaction>
</comment>
<evidence type="ECO:0000256" key="9">
    <source>
        <dbReference type="ARBA" id="ARBA00023284"/>
    </source>
</evidence>
<evidence type="ECO:0000256" key="6">
    <source>
        <dbReference type="ARBA" id="ARBA00022857"/>
    </source>
</evidence>
<dbReference type="Pfam" id="PF02852">
    <property type="entry name" value="Pyr_redox_dim"/>
    <property type="match status" value="1"/>
</dbReference>
<dbReference type="Pfam" id="PF07992">
    <property type="entry name" value="Pyr_redox_2"/>
    <property type="match status" value="1"/>
</dbReference>
<comment type="function">
    <text evidence="12">Catalyzes the reduction of glutathione disulfide (GSSG) to reduced glutathione (GSH).</text>
</comment>
<dbReference type="InterPro" id="IPR023753">
    <property type="entry name" value="FAD/NAD-binding_dom"/>
</dbReference>
<dbReference type="InterPro" id="IPR001100">
    <property type="entry name" value="Pyr_nuc-diS_OxRdtase"/>
</dbReference>
<proteinExistence type="inferred from homology"/>
<dbReference type="PRINTS" id="PR00411">
    <property type="entry name" value="PNDRDTASEI"/>
</dbReference>
<dbReference type="PRINTS" id="PR00368">
    <property type="entry name" value="FADPNR"/>
</dbReference>
<keyword evidence="7 11" id="KW-0560">Oxidoreductase</keyword>
<evidence type="ECO:0000256" key="5">
    <source>
        <dbReference type="ARBA" id="ARBA00022827"/>
    </source>
</evidence>
<protein>
    <recommendedName>
        <fullName evidence="12">Glutathione reductase</fullName>
        <shortName evidence="12">GRase</shortName>
        <ecNumber evidence="12">1.8.1.7</ecNumber>
    </recommendedName>
</protein>
<sequence length="448" mass="48767">MTNFDYDLFVIGAGSGGLAASKRAASYGAKVAIAEGDLVGGTCVIRGCVPKKLMVYASQFSKLYQNAVGYGWEKAEPNFDWNKLVEAVQKEVMRLNQIHINNLEKAGVELIKEMATFVDSHTIEIGDRKVTADKILIAVGGKPTKPDIEGIEHGITSNEMFHLSEFPKRFAVWGGGYIGVEFASIMNGLGAEVTEIIRREYILNGFDEDIAQNIQEGMTKHGIQFKTQTTLEKIEKTDEGLKLIFAGEENEPVTVDALLCATGRTPNLSRLNLEKAGVEVILGAIAVTPDSCTNQSHIYAVGDCTDRMNLTPVAIAEGRAFADTVFGHIPRHLNHTGIPTAVFSQPEASTVGLTEEEARDKVGDNLTIYRAKFRPMFYSLTDADEKVMIKLIVDKTTDRILGVHIVGKDAAEIVQGLAIAVNMGATKKDFDATIGIHPSTAEEFVTLR</sequence>
<evidence type="ECO:0000313" key="15">
    <source>
        <dbReference type="EMBL" id="MBO0349378.1"/>
    </source>
</evidence>
<organism evidence="15 16">
    <name type="scientific">Phormidium pseudopriestleyi FRX01</name>
    <dbReference type="NCBI Taxonomy" id="1759528"/>
    <lineage>
        <taxon>Bacteria</taxon>
        <taxon>Bacillati</taxon>
        <taxon>Cyanobacteriota</taxon>
        <taxon>Cyanophyceae</taxon>
        <taxon>Oscillatoriophycideae</taxon>
        <taxon>Oscillatoriales</taxon>
        <taxon>Oscillatoriaceae</taxon>
        <taxon>Phormidium</taxon>
    </lineage>
</organism>
<dbReference type="EMBL" id="JAFLQW010000266">
    <property type="protein sequence ID" value="MBO0349378.1"/>
    <property type="molecule type" value="Genomic_DNA"/>
</dbReference>
<keyword evidence="8" id="KW-1015">Disulfide bond</keyword>
<dbReference type="EC" id="1.8.1.7" evidence="12"/>
<keyword evidence="6 12" id="KW-0521">NADP</keyword>
<dbReference type="Gene3D" id="3.30.390.30">
    <property type="match status" value="1"/>
</dbReference>
<comment type="similarity">
    <text evidence="2 11">Belongs to the class-I pyridine nucleotide-disulfide oxidoreductase family.</text>
</comment>
<name>A0ABS3FQR3_9CYAN</name>
<evidence type="ECO:0000313" key="16">
    <source>
        <dbReference type="Proteomes" id="UP000664844"/>
    </source>
</evidence>
<evidence type="ECO:0000256" key="7">
    <source>
        <dbReference type="ARBA" id="ARBA00023002"/>
    </source>
</evidence>
<keyword evidence="5 11" id="KW-0274">FAD</keyword>
<dbReference type="PROSITE" id="PS00076">
    <property type="entry name" value="PYRIDINE_REDOX_1"/>
    <property type="match status" value="1"/>
</dbReference>
<dbReference type="NCBIfam" id="TIGR01424">
    <property type="entry name" value="gluta_reduc_2"/>
    <property type="match status" value="1"/>
</dbReference>
<feature type="domain" description="Pyridine nucleotide-disulphide oxidoreductase dimerisation" evidence="13">
    <location>
        <begin position="338"/>
        <end position="447"/>
    </location>
</feature>
<dbReference type="InterPro" id="IPR036188">
    <property type="entry name" value="FAD/NAD-bd_sf"/>
</dbReference>
<evidence type="ECO:0000256" key="4">
    <source>
        <dbReference type="ARBA" id="ARBA00022630"/>
    </source>
</evidence>
<evidence type="ECO:0000256" key="1">
    <source>
        <dbReference type="ARBA" id="ARBA00001974"/>
    </source>
</evidence>
<comment type="subunit">
    <text evidence="3">Homodimer.</text>
</comment>
<dbReference type="Proteomes" id="UP000664844">
    <property type="component" value="Unassembled WGS sequence"/>
</dbReference>
<dbReference type="SUPFAM" id="SSF55424">
    <property type="entry name" value="FAD/NAD-linked reductases, dimerisation (C-terminal) domain"/>
    <property type="match status" value="1"/>
</dbReference>
<dbReference type="InterPro" id="IPR016156">
    <property type="entry name" value="FAD/NAD-linked_Rdtase_dimer_sf"/>
</dbReference>
<keyword evidence="9 11" id="KW-0676">Redox-active center</keyword>
<dbReference type="InterPro" id="IPR012999">
    <property type="entry name" value="Pyr_OxRdtase_I_AS"/>
</dbReference>